<evidence type="ECO:0000313" key="2">
    <source>
        <dbReference type="Proteomes" id="UP001652564"/>
    </source>
</evidence>
<dbReference type="Proteomes" id="UP001652564">
    <property type="component" value="Unassembled WGS sequence"/>
</dbReference>
<organism evidence="1 2">
    <name type="scientific">Albidovulum litorale</name>
    <dbReference type="NCBI Taxonomy" id="2984134"/>
    <lineage>
        <taxon>Bacteria</taxon>
        <taxon>Pseudomonadati</taxon>
        <taxon>Pseudomonadota</taxon>
        <taxon>Alphaproteobacteria</taxon>
        <taxon>Rhodobacterales</taxon>
        <taxon>Paracoccaceae</taxon>
        <taxon>Albidovulum</taxon>
    </lineage>
</organism>
<name>A0ABT2ZTW8_9RHOB</name>
<dbReference type="InterPro" id="IPR009061">
    <property type="entry name" value="DNA-bd_dom_put_sf"/>
</dbReference>
<evidence type="ECO:0000313" key="1">
    <source>
        <dbReference type="EMBL" id="MCV2874610.1"/>
    </source>
</evidence>
<dbReference type="EMBL" id="JAOWKZ010000008">
    <property type="protein sequence ID" value="MCV2874610.1"/>
    <property type="molecule type" value="Genomic_DNA"/>
</dbReference>
<gene>
    <name evidence="1" type="ORF">OEZ71_20110</name>
</gene>
<comment type="caution">
    <text evidence="1">The sequence shown here is derived from an EMBL/GenBank/DDBJ whole genome shotgun (WGS) entry which is preliminary data.</text>
</comment>
<sequence>MEEQMNIGHMDLRKPLRERDLAERWQKSLRTLQRWRAEGYAPPHIQIGGSIYYRPGDIIAFENRMRHGGDDT</sequence>
<proteinExistence type="predicted"/>
<protein>
    <submittedName>
        <fullName evidence="1">Helix-turn-helix domain-containing protein</fullName>
    </submittedName>
</protein>
<reference evidence="1 2" key="1">
    <citation type="submission" date="2022-10" db="EMBL/GenBank/DDBJ databases">
        <title>Defluviimonas sp. nov., isolated from ocean surface sediments.</title>
        <authorList>
            <person name="He W."/>
            <person name="Wang L."/>
            <person name="Zhang D.-F."/>
        </authorList>
    </citation>
    <scope>NUCLEOTIDE SEQUENCE [LARGE SCALE GENOMIC DNA]</scope>
    <source>
        <strain evidence="1 2">WL0050</strain>
    </source>
</reference>
<dbReference type="RefSeq" id="WP_263741890.1">
    <property type="nucleotide sequence ID" value="NZ_JAOWKZ010000008.1"/>
</dbReference>
<accession>A0ABT2ZTW8</accession>
<keyword evidence="2" id="KW-1185">Reference proteome</keyword>
<dbReference type="SUPFAM" id="SSF46955">
    <property type="entry name" value="Putative DNA-binding domain"/>
    <property type="match status" value="1"/>
</dbReference>